<feature type="region of interest" description="Disordered" evidence="1">
    <location>
        <begin position="1"/>
        <end position="124"/>
    </location>
</feature>
<feature type="compositionally biased region" description="Acidic residues" evidence="1">
    <location>
        <begin position="54"/>
        <end position="65"/>
    </location>
</feature>
<evidence type="ECO:0000313" key="4">
    <source>
        <dbReference type="Proteomes" id="UP000192927"/>
    </source>
</evidence>
<dbReference type="InterPro" id="IPR052584">
    <property type="entry name" value="U2_snRNP_Complex_Component"/>
</dbReference>
<dbReference type="GO" id="GO:0005634">
    <property type="term" value="C:nucleus"/>
    <property type="evidence" value="ECO:0007669"/>
    <property type="project" value="InterPro"/>
</dbReference>
<dbReference type="Pfam" id="PF04046">
    <property type="entry name" value="PSP"/>
    <property type="match status" value="1"/>
</dbReference>
<dbReference type="EMBL" id="FWEW01003533">
    <property type="protein sequence ID" value="SLM39632.1"/>
    <property type="molecule type" value="Genomic_DNA"/>
</dbReference>
<evidence type="ECO:0000313" key="3">
    <source>
        <dbReference type="EMBL" id="SLM39632.1"/>
    </source>
</evidence>
<evidence type="ECO:0000259" key="2">
    <source>
        <dbReference type="SMART" id="SM00581"/>
    </source>
</evidence>
<feature type="compositionally biased region" description="Basic and acidic residues" evidence="1">
    <location>
        <begin position="428"/>
        <end position="444"/>
    </location>
</feature>
<feature type="compositionally biased region" description="Basic residues" evidence="1">
    <location>
        <begin position="11"/>
        <end position="20"/>
    </location>
</feature>
<name>A0A1W5D9L4_9LECA</name>
<keyword evidence="4" id="KW-1185">Reference proteome</keyword>
<feature type="compositionally biased region" description="Acidic residues" evidence="1">
    <location>
        <begin position="372"/>
        <end position="394"/>
    </location>
</feature>
<feature type="compositionally biased region" description="Basic and acidic residues" evidence="1">
    <location>
        <begin position="68"/>
        <end position="94"/>
    </location>
</feature>
<feature type="region of interest" description="Disordered" evidence="1">
    <location>
        <begin position="474"/>
        <end position="559"/>
    </location>
</feature>
<feature type="compositionally biased region" description="Polar residues" evidence="1">
    <location>
        <begin position="523"/>
        <end position="532"/>
    </location>
</feature>
<proteinExistence type="predicted"/>
<feature type="domain" description="PSP proline-rich" evidence="2">
    <location>
        <begin position="266"/>
        <end position="319"/>
    </location>
</feature>
<feature type="region of interest" description="Disordered" evidence="1">
    <location>
        <begin position="370"/>
        <end position="453"/>
    </location>
</feature>
<organism evidence="3 4">
    <name type="scientific">Lasallia pustulata</name>
    <dbReference type="NCBI Taxonomy" id="136370"/>
    <lineage>
        <taxon>Eukaryota</taxon>
        <taxon>Fungi</taxon>
        <taxon>Dikarya</taxon>
        <taxon>Ascomycota</taxon>
        <taxon>Pezizomycotina</taxon>
        <taxon>Lecanoromycetes</taxon>
        <taxon>OSLEUM clade</taxon>
        <taxon>Umbilicariomycetidae</taxon>
        <taxon>Umbilicariales</taxon>
        <taxon>Umbilicariaceae</taxon>
        <taxon>Lasallia</taxon>
    </lineage>
</organism>
<sequence>MPSAVKPSKNQMRRAKKKAAKQNGVTPAPEPAGESDIKEEEIVESEAPLTSNAEDLDAIAEEDPLYEMYRDIMGKFEQSDKEDPSLKEPDKPEIYYDDDDEIPDEDEEKGEPKMSKKKRKEQNKLSVAELKALVKKPETVDWTDTSASDPRLLVHIKAYRNVVPVPAHWSLKREYLSSKRGVEKPPFALPKFIQETGIAEMRDAVLEKQDQASLKQKQRERVLPKMGKLDIDYQKLYEAFFRFQTKPELTRYGEVYYEGKEYETNLKHLRPGELSEELKEALNIPPGAPPPWLINQQRFGPPPSYPALKIPGLNAPPPPGGQWGFHPGGYGKPPVDEYNRPLYGGDIFGVLQPQQNAQLGEPVEKTLWGELQEPEEESEEEESDEEEDGDDEDIGAGLQTPSGLETPGGMASTVPSEFGGAESVAGEFDLRKQRRGTETEESSHPRAAYQVIPEQQARVQGFFGGDRTYDLKAAQSSLPVLGQEDQNRKRKKPGDVDVAMDPETLQAKDGIDKEEMKRLYEAQKQQEQSQWGFQEDLSDMIASESRKRQKRDEERRAKR</sequence>
<dbReference type="AlphaFoldDB" id="A0A1W5D9L4"/>
<feature type="compositionally biased region" description="Basic and acidic residues" evidence="1">
    <location>
        <begin position="509"/>
        <end position="521"/>
    </location>
</feature>
<dbReference type="PANTHER" id="PTHR12785:SF6">
    <property type="entry name" value="SPLICING FACTOR 3B SUBUNIT 2"/>
    <property type="match status" value="1"/>
</dbReference>
<dbReference type="SMART" id="SM00581">
    <property type="entry name" value="PSP"/>
    <property type="match status" value="1"/>
</dbReference>
<evidence type="ECO:0000256" key="1">
    <source>
        <dbReference type="SAM" id="MobiDB-lite"/>
    </source>
</evidence>
<feature type="compositionally biased region" description="Basic and acidic residues" evidence="1">
    <location>
        <begin position="544"/>
        <end position="559"/>
    </location>
</feature>
<dbReference type="InterPro" id="IPR006568">
    <property type="entry name" value="PSP_pro-rich"/>
</dbReference>
<protein>
    <submittedName>
        <fullName evidence="3">Splicing factor 3b</fullName>
    </submittedName>
</protein>
<dbReference type="PANTHER" id="PTHR12785">
    <property type="entry name" value="SPLICING FACTOR 3B"/>
    <property type="match status" value="1"/>
</dbReference>
<dbReference type="Pfam" id="PF04037">
    <property type="entry name" value="DUF382"/>
    <property type="match status" value="1"/>
</dbReference>
<dbReference type="InterPro" id="IPR007180">
    <property type="entry name" value="DUF382"/>
</dbReference>
<reference evidence="4" key="1">
    <citation type="submission" date="2017-03" db="EMBL/GenBank/DDBJ databases">
        <authorList>
            <person name="Sharma R."/>
            <person name="Thines M."/>
        </authorList>
    </citation>
    <scope>NUCLEOTIDE SEQUENCE [LARGE SCALE GENOMIC DNA]</scope>
</reference>
<dbReference type="Proteomes" id="UP000192927">
    <property type="component" value="Unassembled WGS sequence"/>
</dbReference>
<feature type="compositionally biased region" description="Acidic residues" evidence="1">
    <location>
        <begin position="95"/>
        <end position="109"/>
    </location>
</feature>
<accession>A0A1W5D9L4</accession>